<evidence type="ECO:0000256" key="1">
    <source>
        <dbReference type="ARBA" id="ARBA00009778"/>
    </source>
</evidence>
<proteinExistence type="inferred from homology"/>
<feature type="region of interest" description="Disordered" evidence="4">
    <location>
        <begin position="115"/>
        <end position="140"/>
    </location>
</feature>
<sequence length="140" mass="15785">SELAAELKKLEFDLKELKDNLTVKETELNTITEQNKMLKREIESKTKSDEPVVVLLEASKAAERAALMKVGYLTEETDKSNRRAARKAAEAATAMLSNNGKYSDKTIPFDIAIGSPKWENIDDDDDDDPLKKKNNMLRKI</sequence>
<name>A0A7J8TXS9_9ROSI</name>
<dbReference type="PANTHER" id="PTHR34224:SF4">
    <property type="entry name" value="INTERACTOR OF CONSTITUTIVE ACTIVE ROPS 2, CHLOROPLASTIC"/>
    <property type="match status" value="1"/>
</dbReference>
<reference evidence="5 6" key="1">
    <citation type="journal article" date="2019" name="Genome Biol. Evol.">
        <title>Insights into the evolution of the New World diploid cottons (Gossypium, subgenus Houzingenia) based on genome sequencing.</title>
        <authorList>
            <person name="Grover C.E."/>
            <person name="Arick M.A. 2nd"/>
            <person name="Thrash A."/>
            <person name="Conover J.L."/>
            <person name="Sanders W.S."/>
            <person name="Peterson D.G."/>
            <person name="Frelichowski J.E."/>
            <person name="Scheffler J.A."/>
            <person name="Scheffler B.E."/>
            <person name="Wendel J.F."/>
        </authorList>
    </citation>
    <scope>NUCLEOTIDE SEQUENCE [LARGE SCALE GENOMIC DNA]</scope>
    <source>
        <strain evidence="5">57</strain>
        <tissue evidence="5">Leaf</tissue>
    </source>
</reference>
<keyword evidence="6" id="KW-1185">Reference proteome</keyword>
<dbReference type="Proteomes" id="UP000593573">
    <property type="component" value="Unassembled WGS sequence"/>
</dbReference>
<comment type="similarity">
    <text evidence="1">Belongs to the ICR family.</text>
</comment>
<dbReference type="PANTHER" id="PTHR34224">
    <property type="entry name" value="INTERACTOR OF CONSTITUTIVE ACTIVE ROPS 2, CHLOROPLASTIC-RELATED"/>
    <property type="match status" value="1"/>
</dbReference>
<feature type="non-terminal residue" evidence="5">
    <location>
        <position position="140"/>
    </location>
</feature>
<protein>
    <submittedName>
        <fullName evidence="5">Uncharacterized protein</fullName>
    </submittedName>
</protein>
<accession>A0A7J8TXS9</accession>
<dbReference type="AlphaFoldDB" id="A0A7J8TXS9"/>
<evidence type="ECO:0000256" key="2">
    <source>
        <dbReference type="ARBA" id="ARBA00023054"/>
    </source>
</evidence>
<keyword evidence="2 3" id="KW-0175">Coiled coil</keyword>
<gene>
    <name evidence="5" type="ORF">Goklo_027379</name>
</gene>
<feature type="non-terminal residue" evidence="5">
    <location>
        <position position="1"/>
    </location>
</feature>
<dbReference type="InterPro" id="IPR029688">
    <property type="entry name" value="ICR"/>
</dbReference>
<dbReference type="OrthoDB" id="1932291at2759"/>
<evidence type="ECO:0000313" key="6">
    <source>
        <dbReference type="Proteomes" id="UP000593573"/>
    </source>
</evidence>
<evidence type="ECO:0000256" key="4">
    <source>
        <dbReference type="SAM" id="MobiDB-lite"/>
    </source>
</evidence>
<evidence type="ECO:0000256" key="3">
    <source>
        <dbReference type="SAM" id="Coils"/>
    </source>
</evidence>
<dbReference type="EMBL" id="JABFAB010000002">
    <property type="protein sequence ID" value="MBA0643058.1"/>
    <property type="molecule type" value="Genomic_DNA"/>
</dbReference>
<organism evidence="5 6">
    <name type="scientific">Gossypium klotzschianum</name>
    <dbReference type="NCBI Taxonomy" id="34286"/>
    <lineage>
        <taxon>Eukaryota</taxon>
        <taxon>Viridiplantae</taxon>
        <taxon>Streptophyta</taxon>
        <taxon>Embryophyta</taxon>
        <taxon>Tracheophyta</taxon>
        <taxon>Spermatophyta</taxon>
        <taxon>Magnoliopsida</taxon>
        <taxon>eudicotyledons</taxon>
        <taxon>Gunneridae</taxon>
        <taxon>Pentapetalae</taxon>
        <taxon>rosids</taxon>
        <taxon>malvids</taxon>
        <taxon>Malvales</taxon>
        <taxon>Malvaceae</taxon>
        <taxon>Malvoideae</taxon>
        <taxon>Gossypium</taxon>
    </lineage>
</organism>
<comment type="caution">
    <text evidence="5">The sequence shown here is derived from an EMBL/GenBank/DDBJ whole genome shotgun (WGS) entry which is preliminary data.</text>
</comment>
<feature type="coiled-coil region" evidence="3">
    <location>
        <begin position="7"/>
        <end position="48"/>
    </location>
</feature>
<evidence type="ECO:0000313" key="5">
    <source>
        <dbReference type="EMBL" id="MBA0643058.1"/>
    </source>
</evidence>